<dbReference type="Proteomes" id="UP001056855">
    <property type="component" value="Chromosome"/>
</dbReference>
<dbReference type="GeneID" id="73291328"/>
<gene>
    <name evidence="2" type="ORF">NGM29_14740</name>
</gene>
<organism evidence="2 3">
    <name type="scientific">Natronosalvus rutilus</name>
    <dbReference type="NCBI Taxonomy" id="2953753"/>
    <lineage>
        <taxon>Archaea</taxon>
        <taxon>Methanobacteriati</taxon>
        <taxon>Methanobacteriota</taxon>
        <taxon>Stenosarchaea group</taxon>
        <taxon>Halobacteria</taxon>
        <taxon>Halobacteriales</taxon>
        <taxon>Natrialbaceae</taxon>
        <taxon>Natronosalvus</taxon>
    </lineage>
</organism>
<dbReference type="EMBL" id="CP100355">
    <property type="protein sequence ID" value="UTF53018.1"/>
    <property type="molecule type" value="Genomic_DNA"/>
</dbReference>
<accession>A0A9E7N9T5</accession>
<dbReference type="Pfam" id="PF23956">
    <property type="entry name" value="DUF7285"/>
    <property type="match status" value="1"/>
</dbReference>
<dbReference type="RefSeq" id="WP_254157144.1">
    <property type="nucleotide sequence ID" value="NZ_CP100355.1"/>
</dbReference>
<evidence type="ECO:0000313" key="2">
    <source>
        <dbReference type="EMBL" id="UTF53018.1"/>
    </source>
</evidence>
<feature type="region of interest" description="Disordered" evidence="1">
    <location>
        <begin position="112"/>
        <end position="137"/>
    </location>
</feature>
<sequence length="160" mass="16631">MDRSNRRGQTEPLAALVAVATVCLALGVYAGALSGMGQTSSDRSVAEPTLEAVHATIAADCVYDPNGPDDPVAKIPTDRLPSDRTVTVTVLALEEGHPETGRWVKYVDGRYERGSATGDRPPSPAPTHGGSADDTATRAIAILEPSGKVASATLHVEVRS</sequence>
<evidence type="ECO:0000256" key="1">
    <source>
        <dbReference type="SAM" id="MobiDB-lite"/>
    </source>
</evidence>
<dbReference type="KEGG" id="sawl:NGM29_14740"/>
<proteinExistence type="predicted"/>
<dbReference type="InterPro" id="IPR055709">
    <property type="entry name" value="DUF7285"/>
</dbReference>
<dbReference type="AlphaFoldDB" id="A0A9E7N9T5"/>
<protein>
    <submittedName>
        <fullName evidence="2">Uncharacterized protein</fullName>
    </submittedName>
</protein>
<evidence type="ECO:0000313" key="3">
    <source>
        <dbReference type="Proteomes" id="UP001056855"/>
    </source>
</evidence>
<keyword evidence="3" id="KW-1185">Reference proteome</keyword>
<reference evidence="2" key="1">
    <citation type="submission" date="2022-06" db="EMBL/GenBank/DDBJ databases">
        <title>Diverse halophilic archaea isolated from saline environments.</title>
        <authorList>
            <person name="Cui H.-L."/>
        </authorList>
    </citation>
    <scope>NUCLEOTIDE SEQUENCE</scope>
    <source>
        <strain evidence="2">WLHS1</strain>
    </source>
</reference>
<name>A0A9E7N9T5_9EURY</name>